<dbReference type="EMBL" id="QKUF01000001">
    <property type="protein sequence ID" value="PZW36829.1"/>
    <property type="molecule type" value="Genomic_DNA"/>
</dbReference>
<name>A0A326USI7_THEHA</name>
<keyword evidence="1" id="KW-0812">Transmembrane</keyword>
<dbReference type="GO" id="GO:0016020">
    <property type="term" value="C:membrane"/>
    <property type="evidence" value="ECO:0007669"/>
    <property type="project" value="InterPro"/>
</dbReference>
<evidence type="ECO:0000313" key="3">
    <source>
        <dbReference type="Proteomes" id="UP000248806"/>
    </source>
</evidence>
<reference evidence="2 3" key="1">
    <citation type="submission" date="2018-06" db="EMBL/GenBank/DDBJ databases">
        <title>Genomic Encyclopedia of Archaeal and Bacterial Type Strains, Phase II (KMG-II): from individual species to whole genera.</title>
        <authorList>
            <person name="Goeker M."/>
        </authorList>
    </citation>
    <scope>NUCLEOTIDE SEQUENCE [LARGE SCALE GENOMIC DNA]</scope>
    <source>
        <strain evidence="2 3">ATCC BAA-1881</strain>
    </source>
</reference>
<keyword evidence="3" id="KW-1185">Reference proteome</keyword>
<dbReference type="InterPro" id="IPR003425">
    <property type="entry name" value="CCB3/YggT"/>
</dbReference>
<feature type="transmembrane region" description="Helical" evidence="1">
    <location>
        <begin position="64"/>
        <end position="87"/>
    </location>
</feature>
<keyword evidence="1" id="KW-0472">Membrane</keyword>
<comment type="caution">
    <text evidence="2">The sequence shown here is derived from an EMBL/GenBank/DDBJ whole genome shotgun (WGS) entry which is preliminary data.</text>
</comment>
<evidence type="ECO:0000313" key="2">
    <source>
        <dbReference type="EMBL" id="PZW36829.1"/>
    </source>
</evidence>
<proteinExistence type="predicted"/>
<gene>
    <name evidence="2" type="ORF">EI42_01015</name>
</gene>
<feature type="transmembrane region" description="Helical" evidence="1">
    <location>
        <begin position="6"/>
        <end position="29"/>
    </location>
</feature>
<organism evidence="2 3">
    <name type="scientific">Thermosporothrix hazakensis</name>
    <dbReference type="NCBI Taxonomy" id="644383"/>
    <lineage>
        <taxon>Bacteria</taxon>
        <taxon>Bacillati</taxon>
        <taxon>Chloroflexota</taxon>
        <taxon>Ktedonobacteria</taxon>
        <taxon>Ktedonobacterales</taxon>
        <taxon>Thermosporotrichaceae</taxon>
        <taxon>Thermosporothrix</taxon>
    </lineage>
</organism>
<evidence type="ECO:0000256" key="1">
    <source>
        <dbReference type="SAM" id="Phobius"/>
    </source>
</evidence>
<dbReference type="RefSeq" id="WP_111319418.1">
    <property type="nucleotide sequence ID" value="NZ_BIFX01000001.1"/>
</dbReference>
<sequence length="89" mass="10599">MSIFFLIVYYIANIGLNILMICFFVRAFLSWFQIDERYAIVRFLAYVTDPFIEPFRRFVKPIGFFDLSFFLAAFSIQIIRILILQALPI</sequence>
<dbReference type="OrthoDB" id="283553at2"/>
<dbReference type="AlphaFoldDB" id="A0A326USI7"/>
<dbReference type="Pfam" id="PF02325">
    <property type="entry name" value="CCB3_YggT"/>
    <property type="match status" value="1"/>
</dbReference>
<dbReference type="Proteomes" id="UP000248806">
    <property type="component" value="Unassembled WGS sequence"/>
</dbReference>
<keyword evidence="1" id="KW-1133">Transmembrane helix</keyword>
<accession>A0A326USI7</accession>
<protein>
    <submittedName>
        <fullName evidence="2">YggT family protein</fullName>
    </submittedName>
</protein>